<dbReference type="Pfam" id="PF01753">
    <property type="entry name" value="zf-MYND"/>
    <property type="match status" value="1"/>
</dbReference>
<reference evidence="7" key="2">
    <citation type="submission" date="2015-01" db="EMBL/GenBank/DDBJ databases">
        <title>Evolutionary Origins and Diversification of the Mycorrhizal Mutualists.</title>
        <authorList>
            <consortium name="DOE Joint Genome Institute"/>
            <consortium name="Mycorrhizal Genomics Consortium"/>
            <person name="Kohler A."/>
            <person name="Kuo A."/>
            <person name="Nagy L.G."/>
            <person name="Floudas D."/>
            <person name="Copeland A."/>
            <person name="Barry K.W."/>
            <person name="Cichocki N."/>
            <person name="Veneault-Fourrey C."/>
            <person name="LaButti K."/>
            <person name="Lindquist E.A."/>
            <person name="Lipzen A."/>
            <person name="Lundell T."/>
            <person name="Morin E."/>
            <person name="Murat C."/>
            <person name="Riley R."/>
            <person name="Ohm R."/>
            <person name="Sun H."/>
            <person name="Tunlid A."/>
            <person name="Henrissat B."/>
            <person name="Grigoriev I.V."/>
            <person name="Hibbett D.S."/>
            <person name="Martin F."/>
        </authorList>
    </citation>
    <scope>NUCLEOTIDE SEQUENCE [LARGE SCALE GENOMIC DNA]</scope>
    <source>
        <strain evidence="7">F 1598</strain>
    </source>
</reference>
<dbReference type="EMBL" id="KN833016">
    <property type="protein sequence ID" value="KIM78487.1"/>
    <property type="molecule type" value="Genomic_DNA"/>
</dbReference>
<evidence type="ECO:0000313" key="7">
    <source>
        <dbReference type="Proteomes" id="UP000054166"/>
    </source>
</evidence>
<dbReference type="Gene3D" id="6.10.140.2220">
    <property type="match status" value="1"/>
</dbReference>
<dbReference type="HOGENOM" id="CLU_007974_0_1_1"/>
<dbReference type="InterPro" id="IPR024119">
    <property type="entry name" value="TF_DEAF-1"/>
</dbReference>
<feature type="domain" description="MYND-type" evidence="5">
    <location>
        <begin position="1136"/>
        <end position="1177"/>
    </location>
</feature>
<dbReference type="InParanoid" id="A0A0C3BME3"/>
<keyword evidence="7" id="KW-1185">Reference proteome</keyword>
<dbReference type="InterPro" id="IPR027974">
    <property type="entry name" value="DUF4470"/>
</dbReference>
<dbReference type="PANTHER" id="PTHR10237:SF15">
    <property type="entry name" value="LD37257P"/>
    <property type="match status" value="1"/>
</dbReference>
<dbReference type="GO" id="GO:0008270">
    <property type="term" value="F:zinc ion binding"/>
    <property type="evidence" value="ECO:0007669"/>
    <property type="project" value="UniProtKB-KW"/>
</dbReference>
<dbReference type="Pfam" id="PF14737">
    <property type="entry name" value="DUF4470"/>
    <property type="match status" value="1"/>
</dbReference>
<evidence type="ECO:0000256" key="4">
    <source>
        <dbReference type="PROSITE-ProRule" id="PRU00134"/>
    </source>
</evidence>
<dbReference type="GO" id="GO:0000981">
    <property type="term" value="F:DNA-binding transcription factor activity, RNA polymerase II-specific"/>
    <property type="evidence" value="ECO:0007669"/>
    <property type="project" value="TreeGrafter"/>
</dbReference>
<proteinExistence type="predicted"/>
<dbReference type="AlphaFoldDB" id="A0A0C3BME3"/>
<dbReference type="GO" id="GO:0005634">
    <property type="term" value="C:nucleus"/>
    <property type="evidence" value="ECO:0007669"/>
    <property type="project" value="TreeGrafter"/>
</dbReference>
<evidence type="ECO:0000256" key="1">
    <source>
        <dbReference type="ARBA" id="ARBA00022723"/>
    </source>
</evidence>
<keyword evidence="2 4" id="KW-0863">Zinc-finger</keyword>
<evidence type="ECO:0000259" key="5">
    <source>
        <dbReference type="PROSITE" id="PS50865"/>
    </source>
</evidence>
<dbReference type="PROSITE" id="PS01360">
    <property type="entry name" value="ZF_MYND_1"/>
    <property type="match status" value="1"/>
</dbReference>
<dbReference type="SUPFAM" id="SSF144232">
    <property type="entry name" value="HIT/MYND zinc finger-like"/>
    <property type="match status" value="1"/>
</dbReference>
<keyword evidence="3" id="KW-0862">Zinc</keyword>
<name>A0A0C3BME3_PILCF</name>
<evidence type="ECO:0000256" key="3">
    <source>
        <dbReference type="ARBA" id="ARBA00022833"/>
    </source>
</evidence>
<keyword evidence="1" id="KW-0479">Metal-binding</keyword>
<dbReference type="OrthoDB" id="432970at2759"/>
<reference evidence="6 7" key="1">
    <citation type="submission" date="2014-04" db="EMBL/GenBank/DDBJ databases">
        <authorList>
            <consortium name="DOE Joint Genome Institute"/>
            <person name="Kuo A."/>
            <person name="Tarkka M."/>
            <person name="Buscot F."/>
            <person name="Kohler A."/>
            <person name="Nagy L.G."/>
            <person name="Floudas D."/>
            <person name="Copeland A."/>
            <person name="Barry K.W."/>
            <person name="Cichocki N."/>
            <person name="Veneault-Fourrey C."/>
            <person name="LaButti K."/>
            <person name="Lindquist E.A."/>
            <person name="Lipzen A."/>
            <person name="Lundell T."/>
            <person name="Morin E."/>
            <person name="Murat C."/>
            <person name="Sun H."/>
            <person name="Tunlid A."/>
            <person name="Henrissat B."/>
            <person name="Grigoriev I.V."/>
            <person name="Hibbett D.S."/>
            <person name="Martin F."/>
            <person name="Nordberg H.P."/>
            <person name="Cantor M.N."/>
            <person name="Hua S.X."/>
        </authorList>
    </citation>
    <scope>NUCLEOTIDE SEQUENCE [LARGE SCALE GENOMIC DNA]</scope>
    <source>
        <strain evidence="6 7">F 1598</strain>
    </source>
</reference>
<sequence>MAHPLFLPGGYHFYPIGNTSATCFTRDLAPEEPADILLLGCGDPRSILYTIFTEPSIASRKLDFTCCDMDPAILGTSFARNVLLVTLIADKVSVPSMWNIFYHMYLDEGSHSVLVTQCRKLVSVSENLAQWDANPYASFLRMCTEYTLAKMRHHWVLYIAMHSLPPARLTSIRAAFKQKFRPESNTISIDLGSARSAGPLLSSGIAMCHSLSNSYKATGVTFLDPTEISAATLLNPTFVYSLGGECCSVHIGTNPITSYHTAAFYGNAKSAVTVTDCIEEAQRQFGQWCSAFQASISLPKKKSPIIRMFVGEATAVSTALQTFTNTGAVTSQTPVAPWNMQLIRLVEAEYRSGGAPAMFNVIDTSNLDDHLGLLNVLITAAPLLSKSSHQAVLYTEGLQLAHDRDATKALIDRIFVDITVMGLLIGLCPVDFLSGFAARSNAHEVILNRVLEGMSDQYHQPVTWKTPISGDSLAVLEAGGASPATFDPVQMGTLFYDIYCLLFEQERIDRYLKLNQENPTKAMSRSNLTHYTRGTFVLLLKLIRNRLSITDAHWEKVMDRFFSIQSENISMPFDADHFADVSGQLHRHGLAHTRSPPLQLPKTGVFAQWNNIPSTVRVILTIPRHALHALEKVVELMGTPLLQCDVWIGSQHHIFSEIQAAFGRTVRITSDSSQVSFEQDDAGWHGTSPLSVSFLLRTHILTNEHLMESARVGFSVMRTPGAQALEMMAGLDLHIFSTKLTDRSSVIVLPQGSLSGSEPPLAPAPASAPHHGGLLRQIGECEPVSVELDEQCELVTNLTIKFTVTDAKVIRRFQGGHTPKVLQISPCVMRVSIDRSAQDLLYPFPIIGCPGQYKIRVARKSLYIEVVVPTFSALKLDINDRAFNPFAVMRNVSSINPWSVHRVNLSRLPVLDTAGRGKVLYGWLNPHIGSTFSQREVSIRKQGGRDALLLIKDTIHSIFARSSGIQGESVRRVYGLRDKATTECDTILFISNLRFDLPTHGMVCDGFFLPLTPDLMDKIRGAFGNLVKDGNIFNMTMFEEERIGWKQILPMMVERCRSNWQHTANCEYKSTGRIPKTDVLHEDPICSCGRGKDVEGMRQVSLWKSLAPHVTRIALSPLFVVSYLESVGRDPASRRCFVCRGKGKPDSDLKECSTCRKVRYCSKDCQKKNWDAHRVRCKPYKP</sequence>
<dbReference type="PANTHER" id="PTHR10237">
    <property type="entry name" value="DEFORMED EPIDERMAL AUTOREGULATORY FACTOR 1 HOMOLOG SUPPRESSIN"/>
    <property type="match status" value="1"/>
</dbReference>
<accession>A0A0C3BME3</accession>
<dbReference type="PROSITE" id="PS50865">
    <property type="entry name" value="ZF_MYND_2"/>
    <property type="match status" value="1"/>
</dbReference>
<dbReference type="STRING" id="765440.A0A0C3BME3"/>
<dbReference type="Proteomes" id="UP000054166">
    <property type="component" value="Unassembled WGS sequence"/>
</dbReference>
<evidence type="ECO:0000256" key="2">
    <source>
        <dbReference type="ARBA" id="ARBA00022771"/>
    </source>
</evidence>
<dbReference type="InterPro" id="IPR002893">
    <property type="entry name" value="Znf_MYND"/>
</dbReference>
<evidence type="ECO:0000313" key="6">
    <source>
        <dbReference type="EMBL" id="KIM78487.1"/>
    </source>
</evidence>
<organism evidence="6 7">
    <name type="scientific">Piloderma croceum (strain F 1598)</name>
    <dbReference type="NCBI Taxonomy" id="765440"/>
    <lineage>
        <taxon>Eukaryota</taxon>
        <taxon>Fungi</taxon>
        <taxon>Dikarya</taxon>
        <taxon>Basidiomycota</taxon>
        <taxon>Agaricomycotina</taxon>
        <taxon>Agaricomycetes</taxon>
        <taxon>Agaricomycetidae</taxon>
        <taxon>Atheliales</taxon>
        <taxon>Atheliaceae</taxon>
        <taxon>Piloderma</taxon>
    </lineage>
</organism>
<protein>
    <recommendedName>
        <fullName evidence="5">MYND-type domain-containing protein</fullName>
    </recommendedName>
</protein>
<gene>
    <name evidence="6" type="ORF">PILCRDRAFT_75520</name>
</gene>